<protein>
    <submittedName>
        <fullName evidence="1">Uncharacterized protein</fullName>
    </submittedName>
</protein>
<accession>A0A921G0N4</accession>
<proteinExistence type="predicted"/>
<reference evidence="1" key="1">
    <citation type="journal article" date="2021" name="PeerJ">
        <title>Extensive microbial diversity within the chicken gut microbiome revealed by metagenomics and culture.</title>
        <authorList>
            <person name="Gilroy R."/>
            <person name="Ravi A."/>
            <person name="Getino M."/>
            <person name="Pursley I."/>
            <person name="Horton D.L."/>
            <person name="Alikhan N.F."/>
            <person name="Baker D."/>
            <person name="Gharbi K."/>
            <person name="Hall N."/>
            <person name="Watson M."/>
            <person name="Adriaenssens E.M."/>
            <person name="Foster-Nyarko E."/>
            <person name="Jarju S."/>
            <person name="Secka A."/>
            <person name="Antonio M."/>
            <person name="Oren A."/>
            <person name="Chaudhuri R.R."/>
            <person name="La Ragione R."/>
            <person name="Hildebrand F."/>
            <person name="Pallen M.J."/>
        </authorList>
    </citation>
    <scope>NUCLEOTIDE SEQUENCE</scope>
    <source>
        <strain evidence="1">CHK171-7178</strain>
    </source>
</reference>
<gene>
    <name evidence="1" type="ORF">K8V56_15825</name>
</gene>
<dbReference type="EMBL" id="DYWT01000248">
    <property type="protein sequence ID" value="HJF33230.1"/>
    <property type="molecule type" value="Genomic_DNA"/>
</dbReference>
<comment type="caution">
    <text evidence="1">The sequence shown here is derived from an EMBL/GenBank/DDBJ whole genome shotgun (WGS) entry which is preliminary data.</text>
</comment>
<evidence type="ECO:0000313" key="1">
    <source>
        <dbReference type="EMBL" id="HJF33230.1"/>
    </source>
</evidence>
<dbReference type="Proteomes" id="UP000698173">
    <property type="component" value="Unassembled WGS sequence"/>
</dbReference>
<reference evidence="1" key="2">
    <citation type="submission" date="2021-09" db="EMBL/GenBank/DDBJ databases">
        <authorList>
            <person name="Gilroy R."/>
        </authorList>
    </citation>
    <scope>NUCLEOTIDE SEQUENCE</scope>
    <source>
        <strain evidence="1">CHK171-7178</strain>
    </source>
</reference>
<dbReference type="AlphaFoldDB" id="A0A921G0N4"/>
<evidence type="ECO:0000313" key="2">
    <source>
        <dbReference type="Proteomes" id="UP000698173"/>
    </source>
</evidence>
<organism evidence="1 2">
    <name type="scientific">Sporosarcina psychrophila</name>
    <name type="common">Bacillus psychrophilus</name>
    <dbReference type="NCBI Taxonomy" id="1476"/>
    <lineage>
        <taxon>Bacteria</taxon>
        <taxon>Bacillati</taxon>
        <taxon>Bacillota</taxon>
        <taxon>Bacilli</taxon>
        <taxon>Bacillales</taxon>
        <taxon>Caryophanaceae</taxon>
        <taxon>Sporosarcina</taxon>
    </lineage>
</organism>
<name>A0A921G0N4_SPOPS</name>
<sequence length="111" mass="12769">MYIMQIVEGMVMTDTVNTYTVKHIEKTLGISVSTVRKYVLLLESHGYRISRNKNNILYDADITVFRRLYEDSTKGCTLDSVVNRTRDCTEGNGHNQRDSANAEFDEQFLIP</sequence>